<reference evidence="12 13" key="1">
    <citation type="submission" date="2018-08" db="EMBL/GenBank/DDBJ databases">
        <title>Genomic investigation of the strawberry pathogen Phytophthora fragariae indicates pathogenicity is determined by transcriptional variation in three key races.</title>
        <authorList>
            <person name="Adams T.M."/>
            <person name="Armitage A.D."/>
            <person name="Sobczyk M.K."/>
            <person name="Bates H.J."/>
            <person name="Dunwell J.M."/>
            <person name="Nellist C.F."/>
            <person name="Harrison R.J."/>
        </authorList>
    </citation>
    <scope>NUCLEOTIDE SEQUENCE [LARGE SCALE GENOMIC DNA]</scope>
    <source>
        <strain evidence="10 14">A4</strain>
        <strain evidence="9 15">BC-1</strain>
        <strain evidence="8 19">BC-23</strain>
        <strain evidence="7 13">NOV-27</strain>
        <strain evidence="6 16">NOV-5</strain>
        <strain evidence="5 17">NOV-71</strain>
        <strain evidence="11 20">NOV-77</strain>
        <strain evidence="2 12">NOV-9</strain>
        <strain evidence="4 21">ONT-3</strain>
        <strain evidence="3 18">SCRP245</strain>
    </source>
</reference>
<feature type="compositionally biased region" description="Low complexity" evidence="1">
    <location>
        <begin position="52"/>
        <end position="66"/>
    </location>
</feature>
<evidence type="ECO:0000313" key="19">
    <source>
        <dbReference type="Proteomes" id="UP000476176"/>
    </source>
</evidence>
<dbReference type="EMBL" id="QXGA01000846">
    <property type="protein sequence ID" value="KAE9138717.1"/>
    <property type="molecule type" value="Genomic_DNA"/>
</dbReference>
<evidence type="ECO:0000313" key="6">
    <source>
        <dbReference type="EMBL" id="KAE9138717.1"/>
    </source>
</evidence>
<evidence type="ECO:0000256" key="1">
    <source>
        <dbReference type="SAM" id="MobiDB-lite"/>
    </source>
</evidence>
<dbReference type="OrthoDB" id="163262at2759"/>
<dbReference type="EMBL" id="QXGB01000873">
    <property type="protein sequence ID" value="KAE9202265.1"/>
    <property type="molecule type" value="Genomic_DNA"/>
</dbReference>
<evidence type="ECO:0000313" key="7">
    <source>
        <dbReference type="EMBL" id="KAE9202265.1"/>
    </source>
</evidence>
<dbReference type="EMBL" id="QXGC01000841">
    <property type="protein sequence ID" value="KAE9219191.1"/>
    <property type="molecule type" value="Genomic_DNA"/>
</dbReference>
<dbReference type="EMBL" id="QXGE01000819">
    <property type="protein sequence ID" value="KAE9303107.1"/>
    <property type="molecule type" value="Genomic_DNA"/>
</dbReference>
<evidence type="ECO:0000313" key="15">
    <source>
        <dbReference type="Proteomes" id="UP000440367"/>
    </source>
</evidence>
<gene>
    <name evidence="10" type="ORF">PF001_g13700</name>
    <name evidence="9" type="ORF">PF002_g15090</name>
    <name evidence="8" type="ORF">PF004_g13670</name>
    <name evidence="7" type="ORF">PF005_g14632</name>
    <name evidence="6" type="ORF">PF006_g13898</name>
    <name evidence="5" type="ORF">PF007_g15187</name>
    <name evidence="11" type="ORF">PF008_g12091</name>
    <name evidence="2" type="ORF">PF009_g16020</name>
    <name evidence="4" type="ORF">PF010_g15228</name>
    <name evidence="3" type="ORF">PF011_g13593</name>
</gene>
<dbReference type="EMBL" id="QXGF01000956">
    <property type="protein sequence ID" value="KAE8933991.1"/>
    <property type="molecule type" value="Genomic_DNA"/>
</dbReference>
<evidence type="ECO:0000313" key="12">
    <source>
        <dbReference type="Proteomes" id="UP000429523"/>
    </source>
</evidence>
<protein>
    <recommendedName>
        <fullName evidence="22">PH domain-containing protein</fullName>
    </recommendedName>
</protein>
<dbReference type="Proteomes" id="UP000440367">
    <property type="component" value="Unassembled WGS sequence"/>
</dbReference>
<evidence type="ECO:0000313" key="8">
    <source>
        <dbReference type="EMBL" id="KAE9219191.1"/>
    </source>
</evidence>
<evidence type="ECO:0000313" key="16">
    <source>
        <dbReference type="Proteomes" id="UP000440732"/>
    </source>
</evidence>
<dbReference type="Proteomes" id="UP000437068">
    <property type="component" value="Unassembled WGS sequence"/>
</dbReference>
<dbReference type="Proteomes" id="UP000476176">
    <property type="component" value="Unassembled WGS sequence"/>
</dbReference>
<dbReference type="EMBL" id="QXFX01000981">
    <property type="protein sequence ID" value="KAE9099343.1"/>
    <property type="molecule type" value="Genomic_DNA"/>
</dbReference>
<evidence type="ECO:0000313" key="5">
    <source>
        <dbReference type="EMBL" id="KAE9101301.1"/>
    </source>
</evidence>
<keyword evidence="13" id="KW-1185">Reference proteome</keyword>
<evidence type="ECO:0000313" key="10">
    <source>
        <dbReference type="EMBL" id="KAE9303107.1"/>
    </source>
</evidence>
<dbReference type="EMBL" id="QXFZ01000918">
    <property type="protein sequence ID" value="KAE9101301.1"/>
    <property type="molecule type" value="Genomic_DNA"/>
</dbReference>
<dbReference type="EMBL" id="QXGD01000833">
    <property type="protein sequence ID" value="KAE9223007.1"/>
    <property type="molecule type" value="Genomic_DNA"/>
</dbReference>
<feature type="region of interest" description="Disordered" evidence="1">
    <location>
        <begin position="1"/>
        <end position="93"/>
    </location>
</feature>
<evidence type="ECO:0000313" key="20">
    <source>
        <dbReference type="Proteomes" id="UP000486351"/>
    </source>
</evidence>
<dbReference type="AlphaFoldDB" id="A0A6A3TX16"/>
<feature type="compositionally biased region" description="Basic and acidic residues" evidence="1">
    <location>
        <begin position="68"/>
        <end position="85"/>
    </location>
</feature>
<dbReference type="Proteomes" id="UP000433483">
    <property type="component" value="Unassembled WGS sequence"/>
</dbReference>
<dbReference type="Proteomes" id="UP000429523">
    <property type="component" value="Unassembled WGS sequence"/>
</dbReference>
<dbReference type="Proteomes" id="UP000488956">
    <property type="component" value="Unassembled WGS sequence"/>
</dbReference>
<accession>A0A6A3TX16</accession>
<evidence type="ECO:0000313" key="13">
    <source>
        <dbReference type="Proteomes" id="UP000433483"/>
    </source>
</evidence>
<dbReference type="EMBL" id="QXFW01000845">
    <property type="protein sequence ID" value="KAE9001787.1"/>
    <property type="molecule type" value="Genomic_DNA"/>
</dbReference>
<evidence type="ECO:0000313" key="21">
    <source>
        <dbReference type="Proteomes" id="UP000488956"/>
    </source>
</evidence>
<dbReference type="Proteomes" id="UP000460718">
    <property type="component" value="Unassembled WGS sequence"/>
</dbReference>
<organism evidence="6 16">
    <name type="scientific">Phytophthora fragariae</name>
    <dbReference type="NCBI Taxonomy" id="53985"/>
    <lineage>
        <taxon>Eukaryota</taxon>
        <taxon>Sar</taxon>
        <taxon>Stramenopiles</taxon>
        <taxon>Oomycota</taxon>
        <taxon>Peronosporomycetes</taxon>
        <taxon>Peronosporales</taxon>
        <taxon>Peronosporaceae</taxon>
        <taxon>Phytophthora</taxon>
    </lineage>
</organism>
<feature type="compositionally biased region" description="Low complexity" evidence="1">
    <location>
        <begin position="22"/>
        <end position="43"/>
    </location>
</feature>
<evidence type="ECO:0000313" key="14">
    <source>
        <dbReference type="Proteomes" id="UP000437068"/>
    </source>
</evidence>
<evidence type="ECO:0000313" key="18">
    <source>
        <dbReference type="Proteomes" id="UP000460718"/>
    </source>
</evidence>
<evidence type="ECO:0000313" key="9">
    <source>
        <dbReference type="EMBL" id="KAE9223007.1"/>
    </source>
</evidence>
<dbReference type="Proteomes" id="UP000440732">
    <property type="component" value="Unassembled WGS sequence"/>
</dbReference>
<evidence type="ECO:0000313" key="2">
    <source>
        <dbReference type="EMBL" id="KAE8933991.1"/>
    </source>
</evidence>
<dbReference type="EMBL" id="QXFY01000669">
    <property type="protein sequence ID" value="KAE9338375.1"/>
    <property type="molecule type" value="Genomic_DNA"/>
</dbReference>
<feature type="compositionally biased region" description="Low complexity" evidence="1">
    <location>
        <begin position="1"/>
        <end position="15"/>
    </location>
</feature>
<proteinExistence type="predicted"/>
<dbReference type="Proteomes" id="UP000441208">
    <property type="component" value="Unassembled WGS sequence"/>
</dbReference>
<evidence type="ECO:0000313" key="4">
    <source>
        <dbReference type="EMBL" id="KAE9099343.1"/>
    </source>
</evidence>
<sequence length="297" mass="32612">MLQTSRRSLSLSSASMPTPVCSARRASWRSSARSAVSSESTSSINAGAAPVSNSSTFTLASSSSGSFDHAKGDEAETIPLRRSDSTRNSAIKPASPVKSVDLAAYYTFSRRNSKIVHDDTQGLSGFLEYRKLNGTWRPFLFQTMGHQLVLYRVHSTHQVLVMSTDIRSASEIALDYEGTKDQEDTRLLRLGINGTTITLRAVTHRAAVYWVEGLQRLKEGKPLQIIRDPPCSESEDDIFDEIDKLLSQREWTPPPPTTPLCGLCISVRKPEQPTTGMLLNTKKKSLDEGASSGCRIC</sequence>
<evidence type="ECO:0000313" key="3">
    <source>
        <dbReference type="EMBL" id="KAE9001787.1"/>
    </source>
</evidence>
<dbReference type="Proteomes" id="UP000486351">
    <property type="component" value="Unassembled WGS sequence"/>
</dbReference>
<evidence type="ECO:0008006" key="22">
    <source>
        <dbReference type="Google" id="ProtNLM"/>
    </source>
</evidence>
<comment type="caution">
    <text evidence="6">The sequence shown here is derived from an EMBL/GenBank/DDBJ whole genome shotgun (WGS) entry which is preliminary data.</text>
</comment>
<evidence type="ECO:0000313" key="11">
    <source>
        <dbReference type="EMBL" id="KAE9338375.1"/>
    </source>
</evidence>
<dbReference type="SUPFAM" id="SSF50729">
    <property type="entry name" value="PH domain-like"/>
    <property type="match status" value="1"/>
</dbReference>
<evidence type="ECO:0000313" key="17">
    <source>
        <dbReference type="Proteomes" id="UP000441208"/>
    </source>
</evidence>
<name>A0A6A3TX16_9STRA</name>